<keyword evidence="6" id="KW-0489">Methyltransferase</keyword>
<evidence type="ECO:0000256" key="2">
    <source>
        <dbReference type="ARBA" id="ARBA00005528"/>
    </source>
</evidence>
<dbReference type="Pfam" id="PF20260">
    <property type="entry name" value="PUA_4"/>
    <property type="match status" value="1"/>
</dbReference>
<accession>A0A381N4F9</accession>
<comment type="catalytic activity">
    <reaction evidence="10">
        <text>uridine(1498) in 16S rRNA + S-adenosyl-L-methionine = N(3)-methyluridine(1498) in 16S rRNA + S-adenosyl-L-homocysteine + H(+)</text>
        <dbReference type="Rhea" id="RHEA:42920"/>
        <dbReference type="Rhea" id="RHEA-COMP:10283"/>
        <dbReference type="Rhea" id="RHEA-COMP:10284"/>
        <dbReference type="ChEBI" id="CHEBI:15378"/>
        <dbReference type="ChEBI" id="CHEBI:57856"/>
        <dbReference type="ChEBI" id="CHEBI:59789"/>
        <dbReference type="ChEBI" id="CHEBI:65315"/>
        <dbReference type="ChEBI" id="CHEBI:74502"/>
        <dbReference type="EC" id="2.1.1.193"/>
    </reaction>
</comment>
<dbReference type="SUPFAM" id="SSF75217">
    <property type="entry name" value="alpha/beta knot"/>
    <property type="match status" value="1"/>
</dbReference>
<evidence type="ECO:0000256" key="10">
    <source>
        <dbReference type="ARBA" id="ARBA00047944"/>
    </source>
</evidence>
<dbReference type="NCBIfam" id="TIGR00046">
    <property type="entry name" value="RsmE family RNA methyltransferase"/>
    <property type="match status" value="1"/>
</dbReference>
<dbReference type="InterPro" id="IPR029026">
    <property type="entry name" value="tRNA_m1G_MTases_N"/>
</dbReference>
<keyword evidence="7" id="KW-0808">Transferase</keyword>
<dbReference type="InterPro" id="IPR046886">
    <property type="entry name" value="RsmE_MTase_dom"/>
</dbReference>
<dbReference type="InterPro" id="IPR006700">
    <property type="entry name" value="RsmE"/>
</dbReference>
<dbReference type="CDD" id="cd18084">
    <property type="entry name" value="RsmE-like"/>
    <property type="match status" value="1"/>
</dbReference>
<keyword evidence="5" id="KW-0698">rRNA processing</keyword>
<comment type="function">
    <text evidence="9">Specifically methylates the N3 position of the uracil ring of uridine 1498 (m3U1498) in 16S rRNA. Acts on the fully assembled 30S ribosomal subunit.</text>
</comment>
<gene>
    <name evidence="13" type="ORF">METZ01_LOCUS2340</name>
</gene>
<evidence type="ECO:0000259" key="11">
    <source>
        <dbReference type="Pfam" id="PF04452"/>
    </source>
</evidence>
<dbReference type="EC" id="2.1.1.193" evidence="3"/>
<dbReference type="PIRSF" id="PIRSF015601">
    <property type="entry name" value="MTase_slr0722"/>
    <property type="match status" value="1"/>
</dbReference>
<dbReference type="InterPro" id="IPR046887">
    <property type="entry name" value="RsmE_PUA-like"/>
</dbReference>
<dbReference type="AlphaFoldDB" id="A0A381N4F9"/>
<feature type="domain" description="Ribosomal RNA small subunit methyltransferase E methyltransferase" evidence="11">
    <location>
        <begin position="72"/>
        <end position="229"/>
    </location>
</feature>
<comment type="similarity">
    <text evidence="2">Belongs to the RNA methyltransferase RsmE family.</text>
</comment>
<dbReference type="GO" id="GO:0070042">
    <property type="term" value="F:rRNA (uridine-N3-)-methyltransferase activity"/>
    <property type="evidence" value="ECO:0007669"/>
    <property type="project" value="TreeGrafter"/>
</dbReference>
<dbReference type="InterPro" id="IPR015947">
    <property type="entry name" value="PUA-like_sf"/>
</dbReference>
<dbReference type="NCBIfam" id="NF008702">
    <property type="entry name" value="PRK11713.6-1"/>
    <property type="match status" value="1"/>
</dbReference>
<proteinExistence type="inferred from homology"/>
<dbReference type="Gene3D" id="2.40.240.20">
    <property type="entry name" value="Hypothetical PUA domain-like, domain 1"/>
    <property type="match status" value="1"/>
</dbReference>
<evidence type="ECO:0000256" key="6">
    <source>
        <dbReference type="ARBA" id="ARBA00022603"/>
    </source>
</evidence>
<evidence type="ECO:0000256" key="1">
    <source>
        <dbReference type="ARBA" id="ARBA00004496"/>
    </source>
</evidence>
<evidence type="ECO:0000259" key="12">
    <source>
        <dbReference type="Pfam" id="PF20260"/>
    </source>
</evidence>
<evidence type="ECO:0000256" key="5">
    <source>
        <dbReference type="ARBA" id="ARBA00022552"/>
    </source>
</evidence>
<evidence type="ECO:0000256" key="4">
    <source>
        <dbReference type="ARBA" id="ARBA00022490"/>
    </source>
</evidence>
<dbReference type="GO" id="GO:0005737">
    <property type="term" value="C:cytoplasm"/>
    <property type="evidence" value="ECO:0007669"/>
    <property type="project" value="UniProtKB-SubCell"/>
</dbReference>
<dbReference type="EMBL" id="UINC01000119">
    <property type="protein sequence ID" value="SUZ49486.1"/>
    <property type="molecule type" value="Genomic_DNA"/>
</dbReference>
<name>A0A381N4F9_9ZZZZ</name>
<keyword evidence="4" id="KW-0963">Cytoplasm</keyword>
<evidence type="ECO:0000256" key="3">
    <source>
        <dbReference type="ARBA" id="ARBA00012328"/>
    </source>
</evidence>
<evidence type="ECO:0000313" key="13">
    <source>
        <dbReference type="EMBL" id="SUZ49486.1"/>
    </source>
</evidence>
<evidence type="ECO:0000256" key="7">
    <source>
        <dbReference type="ARBA" id="ARBA00022679"/>
    </source>
</evidence>
<dbReference type="SUPFAM" id="SSF88697">
    <property type="entry name" value="PUA domain-like"/>
    <property type="match status" value="1"/>
</dbReference>
<protein>
    <recommendedName>
        <fullName evidence="3">16S rRNA (uracil(1498)-N(3))-methyltransferase</fullName>
        <ecNumber evidence="3">2.1.1.193</ecNumber>
    </recommendedName>
</protein>
<feature type="domain" description="Ribosomal RNA small subunit methyltransferase E PUA-like" evidence="12">
    <location>
        <begin position="19"/>
        <end position="65"/>
    </location>
</feature>
<keyword evidence="8" id="KW-0949">S-adenosyl-L-methionine</keyword>
<dbReference type="Pfam" id="PF04452">
    <property type="entry name" value="Methyltrans_RNA"/>
    <property type="match status" value="1"/>
</dbReference>
<reference evidence="13" key="1">
    <citation type="submission" date="2018-05" db="EMBL/GenBank/DDBJ databases">
        <authorList>
            <person name="Lanie J.A."/>
            <person name="Ng W.-L."/>
            <person name="Kazmierczak K.M."/>
            <person name="Andrzejewski T.M."/>
            <person name="Davidsen T.M."/>
            <person name="Wayne K.J."/>
            <person name="Tettelin H."/>
            <person name="Glass J.I."/>
            <person name="Rusch D."/>
            <person name="Podicherti R."/>
            <person name="Tsui H.-C.T."/>
            <person name="Winkler M.E."/>
        </authorList>
    </citation>
    <scope>NUCLEOTIDE SEQUENCE</scope>
</reference>
<dbReference type="InterPro" id="IPR029028">
    <property type="entry name" value="Alpha/beta_knot_MTases"/>
</dbReference>
<dbReference type="PANTHER" id="PTHR30027:SF3">
    <property type="entry name" value="16S RRNA (URACIL(1498)-N(3))-METHYLTRANSFERASE"/>
    <property type="match status" value="1"/>
</dbReference>
<dbReference type="PANTHER" id="PTHR30027">
    <property type="entry name" value="RIBOSOMAL RNA SMALL SUBUNIT METHYLTRANSFERASE E"/>
    <property type="match status" value="1"/>
</dbReference>
<sequence>MQLFYLPNLSIEDKIADFNKDESKHLYKVLRKKPGDEINITNGKNVLFKGTISSISKNNCQVSIEETMKQKPLPYSLHIGISLLKSNERFEWFLEKASEIGITEITPIICDRTEKKFLNENRLKKILISGMKQSLKTHFPKLNAVCSLKNFLKGDLNDQLFIAHCNDSEKKSLLKLIKPKSDYLILIGPEGDFTEKEVESCNQLKFKNVSLGKTRLRAETAGIVACHTFSIANI</sequence>
<evidence type="ECO:0000256" key="8">
    <source>
        <dbReference type="ARBA" id="ARBA00022691"/>
    </source>
</evidence>
<organism evidence="13">
    <name type="scientific">marine metagenome</name>
    <dbReference type="NCBI Taxonomy" id="408172"/>
    <lineage>
        <taxon>unclassified sequences</taxon>
        <taxon>metagenomes</taxon>
        <taxon>ecological metagenomes</taxon>
    </lineage>
</organism>
<comment type="subcellular location">
    <subcellularLocation>
        <location evidence="1">Cytoplasm</location>
    </subcellularLocation>
</comment>
<dbReference type="GO" id="GO:0070475">
    <property type="term" value="P:rRNA base methylation"/>
    <property type="evidence" value="ECO:0007669"/>
    <property type="project" value="TreeGrafter"/>
</dbReference>
<dbReference type="Gene3D" id="3.40.1280.10">
    <property type="match status" value="1"/>
</dbReference>
<evidence type="ECO:0000256" key="9">
    <source>
        <dbReference type="ARBA" id="ARBA00025699"/>
    </source>
</evidence>